<name>A0A2P2PD25_RHIMU</name>
<dbReference type="EMBL" id="GGEC01072150">
    <property type="protein sequence ID" value="MBX52634.1"/>
    <property type="molecule type" value="Transcribed_RNA"/>
</dbReference>
<evidence type="ECO:0000313" key="1">
    <source>
        <dbReference type="EMBL" id="MBX52634.1"/>
    </source>
</evidence>
<reference evidence="1" key="1">
    <citation type="submission" date="2018-02" db="EMBL/GenBank/DDBJ databases">
        <title>Rhizophora mucronata_Transcriptome.</title>
        <authorList>
            <person name="Meera S.P."/>
            <person name="Sreeshan A."/>
            <person name="Augustine A."/>
        </authorList>
    </citation>
    <scope>NUCLEOTIDE SEQUENCE</scope>
    <source>
        <tissue evidence="1">Leaf</tissue>
    </source>
</reference>
<accession>A0A2P2PD25</accession>
<dbReference type="AlphaFoldDB" id="A0A2P2PD25"/>
<protein>
    <submittedName>
        <fullName evidence="1">Uncharacterized protein</fullName>
    </submittedName>
</protein>
<sequence length="36" mass="4279">MCSYLYATHKVMHLTVVLLCHYGRLFQLPPKQIINF</sequence>
<organism evidence="1">
    <name type="scientific">Rhizophora mucronata</name>
    <name type="common">Asiatic mangrove</name>
    <dbReference type="NCBI Taxonomy" id="61149"/>
    <lineage>
        <taxon>Eukaryota</taxon>
        <taxon>Viridiplantae</taxon>
        <taxon>Streptophyta</taxon>
        <taxon>Embryophyta</taxon>
        <taxon>Tracheophyta</taxon>
        <taxon>Spermatophyta</taxon>
        <taxon>Magnoliopsida</taxon>
        <taxon>eudicotyledons</taxon>
        <taxon>Gunneridae</taxon>
        <taxon>Pentapetalae</taxon>
        <taxon>rosids</taxon>
        <taxon>fabids</taxon>
        <taxon>Malpighiales</taxon>
        <taxon>Rhizophoraceae</taxon>
        <taxon>Rhizophora</taxon>
    </lineage>
</organism>
<proteinExistence type="predicted"/>